<gene>
    <name evidence="2" type="primary">ADCY6</name>
    <name evidence="2" type="ORF">EVAR_12057_1</name>
</gene>
<dbReference type="Proteomes" id="UP000299102">
    <property type="component" value="Unassembled WGS sequence"/>
</dbReference>
<reference evidence="2 3" key="1">
    <citation type="journal article" date="2019" name="Commun. Biol.">
        <title>The bagworm genome reveals a unique fibroin gene that provides high tensile strength.</title>
        <authorList>
            <person name="Kono N."/>
            <person name="Nakamura H."/>
            <person name="Ohtoshi R."/>
            <person name="Tomita M."/>
            <person name="Numata K."/>
            <person name="Arakawa K."/>
        </authorList>
    </citation>
    <scope>NUCLEOTIDE SEQUENCE [LARGE SCALE GENOMIC DNA]</scope>
</reference>
<evidence type="ECO:0000313" key="3">
    <source>
        <dbReference type="Proteomes" id="UP000299102"/>
    </source>
</evidence>
<feature type="region of interest" description="Disordered" evidence="1">
    <location>
        <begin position="165"/>
        <end position="201"/>
    </location>
</feature>
<sequence>MNRGGGFAPRLRDANADAFILTVPVPLNTEYHRAMKARERLRERLLLSVLPEHVAVQMRQDLGLIDTQFKKIYMSRHENVRTGTPTFSLNLWEGTPDNSKELRNCIGYDVTYSVSITLSTDRSSPRPALDSNIGLDTDPSLVVKLVPLRRLHPQEQTYTLMARNGAESSGCCDVTPRRPPRRPLSERSAPEIRMKFASKID</sequence>
<organism evidence="2 3">
    <name type="scientific">Eumeta variegata</name>
    <name type="common">Bagworm moth</name>
    <name type="synonym">Eumeta japonica</name>
    <dbReference type="NCBI Taxonomy" id="151549"/>
    <lineage>
        <taxon>Eukaryota</taxon>
        <taxon>Metazoa</taxon>
        <taxon>Ecdysozoa</taxon>
        <taxon>Arthropoda</taxon>
        <taxon>Hexapoda</taxon>
        <taxon>Insecta</taxon>
        <taxon>Pterygota</taxon>
        <taxon>Neoptera</taxon>
        <taxon>Endopterygota</taxon>
        <taxon>Lepidoptera</taxon>
        <taxon>Glossata</taxon>
        <taxon>Ditrysia</taxon>
        <taxon>Tineoidea</taxon>
        <taxon>Psychidae</taxon>
        <taxon>Oiketicinae</taxon>
        <taxon>Eumeta</taxon>
    </lineage>
</organism>
<dbReference type="AlphaFoldDB" id="A0A4C1U6K1"/>
<comment type="caution">
    <text evidence="2">The sequence shown here is derived from an EMBL/GenBank/DDBJ whole genome shotgun (WGS) entry which is preliminary data.</text>
</comment>
<evidence type="ECO:0000256" key="1">
    <source>
        <dbReference type="SAM" id="MobiDB-lite"/>
    </source>
</evidence>
<protein>
    <submittedName>
        <fullName evidence="2">Adenylate cyclase type 6</fullName>
    </submittedName>
</protein>
<name>A0A4C1U6K1_EUMVA</name>
<dbReference type="EMBL" id="BGZK01000129">
    <property type="protein sequence ID" value="GBP21456.1"/>
    <property type="molecule type" value="Genomic_DNA"/>
</dbReference>
<proteinExistence type="predicted"/>
<evidence type="ECO:0000313" key="2">
    <source>
        <dbReference type="EMBL" id="GBP21456.1"/>
    </source>
</evidence>
<feature type="compositionally biased region" description="Basic and acidic residues" evidence="1">
    <location>
        <begin position="183"/>
        <end position="201"/>
    </location>
</feature>
<dbReference type="STRING" id="151549.A0A4C1U6K1"/>
<keyword evidence="3" id="KW-1185">Reference proteome</keyword>
<dbReference type="OrthoDB" id="2107370at2759"/>
<accession>A0A4C1U6K1</accession>